<protein>
    <submittedName>
        <fullName evidence="1">Uncharacterized protein</fullName>
    </submittedName>
</protein>
<evidence type="ECO:0000313" key="1">
    <source>
        <dbReference type="EMBL" id="KAI0043512.1"/>
    </source>
</evidence>
<feature type="non-terminal residue" evidence="1">
    <location>
        <position position="57"/>
    </location>
</feature>
<accession>A0ACB8RHW9</accession>
<reference evidence="1" key="2">
    <citation type="journal article" date="2022" name="New Phytol.">
        <title>Evolutionary transition to the ectomycorrhizal habit in the genomes of a hyperdiverse lineage of mushroom-forming fungi.</title>
        <authorList>
            <person name="Looney B."/>
            <person name="Miyauchi S."/>
            <person name="Morin E."/>
            <person name="Drula E."/>
            <person name="Courty P.E."/>
            <person name="Kohler A."/>
            <person name="Kuo A."/>
            <person name="LaButti K."/>
            <person name="Pangilinan J."/>
            <person name="Lipzen A."/>
            <person name="Riley R."/>
            <person name="Andreopoulos W."/>
            <person name="He G."/>
            <person name="Johnson J."/>
            <person name="Nolan M."/>
            <person name="Tritt A."/>
            <person name="Barry K.W."/>
            <person name="Grigoriev I.V."/>
            <person name="Nagy L.G."/>
            <person name="Hibbett D."/>
            <person name="Henrissat B."/>
            <person name="Matheny P.B."/>
            <person name="Labbe J."/>
            <person name="Martin F.M."/>
        </authorList>
    </citation>
    <scope>NUCLEOTIDE SEQUENCE</scope>
    <source>
        <strain evidence="1">FP105234-sp</strain>
    </source>
</reference>
<evidence type="ECO:0000313" key="2">
    <source>
        <dbReference type="Proteomes" id="UP000814033"/>
    </source>
</evidence>
<sequence>MEAELYDSGASRHMSPFRHRFTTYRAIDPRPITAADKRVFYAIGVGDLSIDVPNGQS</sequence>
<proteinExistence type="predicted"/>
<comment type="caution">
    <text evidence="1">The sequence shown here is derived from an EMBL/GenBank/DDBJ whole genome shotgun (WGS) entry which is preliminary data.</text>
</comment>
<dbReference type="Proteomes" id="UP000814033">
    <property type="component" value="Unassembled WGS sequence"/>
</dbReference>
<name>A0ACB8RHW9_9AGAM</name>
<reference evidence="1" key="1">
    <citation type="submission" date="2021-02" db="EMBL/GenBank/DDBJ databases">
        <authorList>
            <consortium name="DOE Joint Genome Institute"/>
            <person name="Ahrendt S."/>
            <person name="Looney B.P."/>
            <person name="Miyauchi S."/>
            <person name="Morin E."/>
            <person name="Drula E."/>
            <person name="Courty P.E."/>
            <person name="Chicoki N."/>
            <person name="Fauchery L."/>
            <person name="Kohler A."/>
            <person name="Kuo A."/>
            <person name="Labutti K."/>
            <person name="Pangilinan J."/>
            <person name="Lipzen A."/>
            <person name="Riley R."/>
            <person name="Andreopoulos W."/>
            <person name="He G."/>
            <person name="Johnson J."/>
            <person name="Barry K.W."/>
            <person name="Grigoriev I.V."/>
            <person name="Nagy L."/>
            <person name="Hibbett D."/>
            <person name="Henrissat B."/>
            <person name="Matheny P.B."/>
            <person name="Labbe J."/>
            <person name="Martin F."/>
        </authorList>
    </citation>
    <scope>NUCLEOTIDE SEQUENCE</scope>
    <source>
        <strain evidence="1">FP105234-sp</strain>
    </source>
</reference>
<keyword evidence="2" id="KW-1185">Reference proteome</keyword>
<organism evidence="1 2">
    <name type="scientific">Auriscalpium vulgare</name>
    <dbReference type="NCBI Taxonomy" id="40419"/>
    <lineage>
        <taxon>Eukaryota</taxon>
        <taxon>Fungi</taxon>
        <taxon>Dikarya</taxon>
        <taxon>Basidiomycota</taxon>
        <taxon>Agaricomycotina</taxon>
        <taxon>Agaricomycetes</taxon>
        <taxon>Russulales</taxon>
        <taxon>Auriscalpiaceae</taxon>
        <taxon>Auriscalpium</taxon>
    </lineage>
</organism>
<dbReference type="EMBL" id="MU276015">
    <property type="protein sequence ID" value="KAI0043512.1"/>
    <property type="molecule type" value="Genomic_DNA"/>
</dbReference>
<gene>
    <name evidence="1" type="ORF">FA95DRAFT_1498499</name>
</gene>